<dbReference type="WBParaSite" id="nRc.2.0.1.t23162-RA">
    <property type="protein sequence ID" value="nRc.2.0.1.t23162-RA"/>
    <property type="gene ID" value="nRc.2.0.1.g23162"/>
</dbReference>
<dbReference type="Proteomes" id="UP000887565">
    <property type="component" value="Unplaced"/>
</dbReference>
<reference evidence="2" key="1">
    <citation type="submission" date="2022-11" db="UniProtKB">
        <authorList>
            <consortium name="WormBaseParasite"/>
        </authorList>
    </citation>
    <scope>IDENTIFICATION</scope>
</reference>
<evidence type="ECO:0000313" key="2">
    <source>
        <dbReference type="WBParaSite" id="nRc.2.0.1.t23162-RA"/>
    </source>
</evidence>
<protein>
    <submittedName>
        <fullName evidence="2">Uncharacterized protein</fullName>
    </submittedName>
</protein>
<organism evidence="1 2">
    <name type="scientific">Romanomermis culicivorax</name>
    <name type="common">Nematode worm</name>
    <dbReference type="NCBI Taxonomy" id="13658"/>
    <lineage>
        <taxon>Eukaryota</taxon>
        <taxon>Metazoa</taxon>
        <taxon>Ecdysozoa</taxon>
        <taxon>Nematoda</taxon>
        <taxon>Enoplea</taxon>
        <taxon>Dorylaimia</taxon>
        <taxon>Mermithida</taxon>
        <taxon>Mermithoidea</taxon>
        <taxon>Mermithidae</taxon>
        <taxon>Romanomermis</taxon>
    </lineage>
</organism>
<accession>A0A915JAI2</accession>
<proteinExistence type="predicted"/>
<name>A0A915JAI2_ROMCU</name>
<dbReference type="AlphaFoldDB" id="A0A915JAI2"/>
<sequence length="177" mass="20427">MELCKLDDLHKFCKFLSHVSPLAVQKEEGKIQILKEMNKSFTKLYMCKTMTKCRNFTYSIYRSANNRINNLNNKFNALINSSKFLAPDFWQGDVVATFLMRAVFFLFEGITSVEKARRSRAGVVYHAIPEAREKVKWWSGKKKLRDLDEGKGVSTLNSNVLHFNEAEQSQDGQSTMI</sequence>
<evidence type="ECO:0000313" key="1">
    <source>
        <dbReference type="Proteomes" id="UP000887565"/>
    </source>
</evidence>
<keyword evidence="1" id="KW-1185">Reference proteome</keyword>